<proteinExistence type="predicted"/>
<feature type="region of interest" description="Disordered" evidence="1">
    <location>
        <begin position="50"/>
        <end position="73"/>
    </location>
</feature>
<feature type="region of interest" description="Disordered" evidence="1">
    <location>
        <begin position="1"/>
        <end position="29"/>
    </location>
</feature>
<protein>
    <submittedName>
        <fullName evidence="2">Uncharacterized protein</fullName>
    </submittedName>
</protein>
<accession>A0A0A9DU65</accession>
<reference evidence="2" key="1">
    <citation type="submission" date="2014-09" db="EMBL/GenBank/DDBJ databases">
        <authorList>
            <person name="Magalhaes I.L.F."/>
            <person name="Oliveira U."/>
            <person name="Santos F.R."/>
            <person name="Vidigal T.H.D.A."/>
            <person name="Brescovit A.D."/>
            <person name="Santos A.J."/>
        </authorList>
    </citation>
    <scope>NUCLEOTIDE SEQUENCE</scope>
    <source>
        <tissue evidence="2">Shoot tissue taken approximately 20 cm above the soil surface</tissue>
    </source>
</reference>
<dbReference type="AlphaFoldDB" id="A0A0A9DU65"/>
<organism evidence="2">
    <name type="scientific">Arundo donax</name>
    <name type="common">Giant reed</name>
    <name type="synonym">Donax arundinaceus</name>
    <dbReference type="NCBI Taxonomy" id="35708"/>
    <lineage>
        <taxon>Eukaryota</taxon>
        <taxon>Viridiplantae</taxon>
        <taxon>Streptophyta</taxon>
        <taxon>Embryophyta</taxon>
        <taxon>Tracheophyta</taxon>
        <taxon>Spermatophyta</taxon>
        <taxon>Magnoliopsida</taxon>
        <taxon>Liliopsida</taxon>
        <taxon>Poales</taxon>
        <taxon>Poaceae</taxon>
        <taxon>PACMAD clade</taxon>
        <taxon>Arundinoideae</taxon>
        <taxon>Arundineae</taxon>
        <taxon>Arundo</taxon>
    </lineage>
</organism>
<feature type="compositionally biased region" description="Low complexity" evidence="1">
    <location>
        <begin position="1"/>
        <end position="14"/>
    </location>
</feature>
<dbReference type="EMBL" id="GBRH01207657">
    <property type="protein sequence ID" value="JAD90238.1"/>
    <property type="molecule type" value="Transcribed_RNA"/>
</dbReference>
<sequence>MAPRSPSPSSTASPGPVPRRWRPPCTPTASSSAAAAAWAAWTSVSLPLAASSRRVGGQRRSPSPTCSGLSAPRRRPAMQWTLCSGGCLSLTARPMFSPTPFFSRGSAMRRRVKKL</sequence>
<evidence type="ECO:0000256" key="1">
    <source>
        <dbReference type="SAM" id="MobiDB-lite"/>
    </source>
</evidence>
<name>A0A0A9DU65_ARUDO</name>
<reference evidence="2" key="2">
    <citation type="journal article" date="2015" name="Data Brief">
        <title>Shoot transcriptome of the giant reed, Arundo donax.</title>
        <authorList>
            <person name="Barrero R.A."/>
            <person name="Guerrero F.D."/>
            <person name="Moolhuijzen P."/>
            <person name="Goolsby J.A."/>
            <person name="Tidwell J."/>
            <person name="Bellgard S.E."/>
            <person name="Bellgard M.I."/>
        </authorList>
    </citation>
    <scope>NUCLEOTIDE SEQUENCE</scope>
    <source>
        <tissue evidence="2">Shoot tissue taken approximately 20 cm above the soil surface</tissue>
    </source>
</reference>
<evidence type="ECO:0000313" key="2">
    <source>
        <dbReference type="EMBL" id="JAD90238.1"/>
    </source>
</evidence>